<feature type="compositionally biased region" description="Polar residues" evidence="7">
    <location>
        <begin position="84"/>
        <end position="99"/>
    </location>
</feature>
<feature type="compositionally biased region" description="Low complexity" evidence="7">
    <location>
        <begin position="1026"/>
        <end position="1037"/>
    </location>
</feature>
<feature type="transmembrane region" description="Helical" evidence="8">
    <location>
        <begin position="505"/>
        <end position="526"/>
    </location>
</feature>
<comment type="caution">
    <text evidence="11">The sequence shown here is derived from an EMBL/GenBank/DDBJ whole genome shotgun (WGS) entry which is preliminary data.</text>
</comment>
<dbReference type="EMBL" id="JADWDJ010000017">
    <property type="protein sequence ID" value="KAG5267202.1"/>
    <property type="molecule type" value="Genomic_DNA"/>
</dbReference>
<evidence type="ECO:0000256" key="8">
    <source>
        <dbReference type="SAM" id="Phobius"/>
    </source>
</evidence>
<accession>A0AAV6G1H3</accession>
<dbReference type="InterPro" id="IPR052836">
    <property type="entry name" value="PRRT_domain-containing"/>
</dbReference>
<feature type="transmembrane region" description="Helical" evidence="8">
    <location>
        <begin position="576"/>
        <end position="596"/>
    </location>
</feature>
<dbReference type="InterPro" id="IPR059081">
    <property type="entry name" value="PRRT3-4"/>
</dbReference>
<evidence type="ECO:0000256" key="9">
    <source>
        <dbReference type="SAM" id="SignalP"/>
    </source>
</evidence>
<evidence type="ECO:0000256" key="5">
    <source>
        <dbReference type="ARBA" id="ARBA00022989"/>
    </source>
</evidence>
<keyword evidence="12" id="KW-1185">Reference proteome</keyword>
<evidence type="ECO:0000256" key="4">
    <source>
        <dbReference type="ARBA" id="ARBA00022729"/>
    </source>
</evidence>
<evidence type="ECO:0000313" key="11">
    <source>
        <dbReference type="EMBL" id="KAG5267202.1"/>
    </source>
</evidence>
<name>A0AAV6G1H3_9TELE</name>
<keyword evidence="2" id="KW-0597">Phosphoprotein</keyword>
<feature type="region of interest" description="Disordered" evidence="7">
    <location>
        <begin position="133"/>
        <end position="172"/>
    </location>
</feature>
<organism evidence="11 12">
    <name type="scientific">Alosa alosa</name>
    <name type="common">allis shad</name>
    <dbReference type="NCBI Taxonomy" id="278164"/>
    <lineage>
        <taxon>Eukaryota</taxon>
        <taxon>Metazoa</taxon>
        <taxon>Chordata</taxon>
        <taxon>Craniata</taxon>
        <taxon>Vertebrata</taxon>
        <taxon>Euteleostomi</taxon>
        <taxon>Actinopterygii</taxon>
        <taxon>Neopterygii</taxon>
        <taxon>Teleostei</taxon>
        <taxon>Clupei</taxon>
        <taxon>Clupeiformes</taxon>
        <taxon>Clupeoidei</taxon>
        <taxon>Clupeidae</taxon>
        <taxon>Alosa</taxon>
    </lineage>
</organism>
<feature type="transmembrane region" description="Helical" evidence="8">
    <location>
        <begin position="707"/>
        <end position="728"/>
    </location>
</feature>
<evidence type="ECO:0000259" key="10">
    <source>
        <dbReference type="Pfam" id="PF25987"/>
    </source>
</evidence>
<dbReference type="AlphaFoldDB" id="A0AAV6G1H3"/>
<feature type="compositionally biased region" description="Polar residues" evidence="7">
    <location>
        <begin position="159"/>
        <end position="172"/>
    </location>
</feature>
<feature type="compositionally biased region" description="Polar residues" evidence="7">
    <location>
        <begin position="133"/>
        <end position="149"/>
    </location>
</feature>
<feature type="region of interest" description="Disordered" evidence="7">
    <location>
        <begin position="203"/>
        <end position="361"/>
    </location>
</feature>
<reference evidence="11 12" key="1">
    <citation type="submission" date="2020-10" db="EMBL/GenBank/DDBJ databases">
        <title>Chromosome-scale genome assembly of the Allis shad, Alosa alosa.</title>
        <authorList>
            <person name="Margot Z."/>
            <person name="Christophe K."/>
            <person name="Cabau C."/>
            <person name="Louis A."/>
            <person name="Berthelot C."/>
            <person name="Parey E."/>
            <person name="Roest Crollius H."/>
            <person name="Montfort J."/>
            <person name="Robinson-Rechavi M."/>
            <person name="Bucao C."/>
            <person name="Bouchez O."/>
            <person name="Gislard M."/>
            <person name="Lluch J."/>
            <person name="Milhes M."/>
            <person name="Lampietro C."/>
            <person name="Lopez Roques C."/>
            <person name="Donnadieu C."/>
            <person name="Braasch I."/>
            <person name="Desvignes T."/>
            <person name="Postlethwait J."/>
            <person name="Bobe J."/>
            <person name="Guiguen Y."/>
        </authorList>
    </citation>
    <scope>NUCLEOTIDE SEQUENCE [LARGE SCALE GENOMIC DNA]</scope>
    <source>
        <strain evidence="11">M-15738</strain>
        <tissue evidence="11">Blood</tissue>
    </source>
</reference>
<protein>
    <recommendedName>
        <fullName evidence="10">Proline-rich transmembrane protein 3/4 domain-containing protein</fullName>
    </recommendedName>
</protein>
<evidence type="ECO:0000256" key="7">
    <source>
        <dbReference type="SAM" id="MobiDB-lite"/>
    </source>
</evidence>
<proteinExistence type="predicted"/>
<feature type="region of interest" description="Disordered" evidence="7">
    <location>
        <begin position="867"/>
        <end position="886"/>
    </location>
</feature>
<keyword evidence="3 8" id="KW-0812">Transmembrane</keyword>
<feature type="compositionally biased region" description="Polar residues" evidence="7">
    <location>
        <begin position="246"/>
        <end position="257"/>
    </location>
</feature>
<feature type="region of interest" description="Disordered" evidence="7">
    <location>
        <begin position="963"/>
        <end position="994"/>
    </location>
</feature>
<keyword evidence="4 9" id="KW-0732">Signal</keyword>
<feature type="compositionally biased region" description="Low complexity" evidence="7">
    <location>
        <begin position="982"/>
        <end position="994"/>
    </location>
</feature>
<evidence type="ECO:0000256" key="3">
    <source>
        <dbReference type="ARBA" id="ARBA00022692"/>
    </source>
</evidence>
<evidence type="ECO:0000256" key="1">
    <source>
        <dbReference type="ARBA" id="ARBA00004141"/>
    </source>
</evidence>
<keyword evidence="6 8" id="KW-0472">Membrane</keyword>
<feature type="region of interest" description="Disordered" evidence="7">
    <location>
        <begin position="411"/>
        <end position="434"/>
    </location>
</feature>
<feature type="compositionally biased region" description="Polar residues" evidence="7">
    <location>
        <begin position="265"/>
        <end position="320"/>
    </location>
</feature>
<feature type="region of interest" description="Disordered" evidence="7">
    <location>
        <begin position="1015"/>
        <end position="1039"/>
    </location>
</feature>
<sequence length="1089" mass="119211">MLLFHLTLLLCISCSLPGPLHGWSFYRDSDQITAPPQKNSDKKGTSFWNPLETVRNSIAAVKPASLLPFNPWDLVNTRKAPNPEVSTNDTSTPSPSQGTPHVPWPWHTGTVTPIPPKAEPNSFPDNYNETYKLSDTSHFNDGPISTSTAPGPKERSDWTDSPSYQPIQTTSLQKTPYSIPAQGTMSYLTGTKSPSTLLRTRQPTVKKKPALDPRPDISFDLDLWPPSNTSQKEVLQRTSETHHQENWTFTQLTSNGETTDKSMTHGHQSYPTPNYQSESSSSIQPDLPTPSVQTMPRTMPVITSSPTTQVKGIKQVTQPAVNLPQHPEDPRVSEEGGQQSQREHSGGTQPKRVGDKQERMGVIPESTTAAWLVATRPQETKRSDMIVTTKPTQKDGPGKVLWSPGIIPQLQNDEVTPSSTEDWGTGPAPTDMSLLPDCNMERSGICNTTDNWPPIFPSHKDPANTTTFVYNQSSNSLLVPASPMFVALHSDWNSAMATWGLAWEAHIYGLGGVFSLVTLASALNLLCLPLRCPSGCGYFALVSIFLLAAGSTRAFALLYDAYGHQGRLGSAEASLWLYEAPFPCLTAAFGLVFLLLSMRSRMQLSYSAFQRPCFLACLVLLHFTAAFGPMTLLGTEQQGAPLCLFLSLVSRGAFVVLASFLSAAYFVFYCYVRADSKHIYHLNNTSPTPAERYNRCPFAESREWERAAAAVLLSAVLSLACAGLQLYAMLHALGFAGGPEVFKPWPWWSFQLSCRICEAGVCLALALVVAQPVYCSDHLPQPGNCWTELLAAKSPILPGTYHWALNQQEKLAICDTIGHGETECLPLYSLVDERLGNSLNGLDLLYHSNRALAYRDFDLDQPDAIPDTRESSCASDSTTDLRPPSPINLRRSIDEALFSEDLFPMSLFSPLRPFSFCDQSLDPRGTLIAQSSCTLPLRESLPSDPGLFRTASCVEILPQASLPSREPKEASGVSLQPPPSLSPATSSCCSSPEGWRGSSSTSSLCRPSLADPSLVLCSSPEPNPRPSSLSGSSGRMLPSDHQRQYRNLDLVSQESLDQRSELDQSVQEEFKSVCRQIDALSICSETIDL</sequence>
<gene>
    <name evidence="11" type="ORF">AALO_G00219130</name>
</gene>
<feature type="compositionally biased region" description="Polar residues" evidence="7">
    <location>
        <begin position="411"/>
        <end position="422"/>
    </location>
</feature>
<evidence type="ECO:0000313" key="12">
    <source>
        <dbReference type="Proteomes" id="UP000823561"/>
    </source>
</evidence>
<feature type="compositionally biased region" description="Polar residues" evidence="7">
    <location>
        <begin position="226"/>
        <end position="238"/>
    </location>
</feature>
<dbReference type="Proteomes" id="UP000823561">
    <property type="component" value="Chromosome 17"/>
</dbReference>
<feature type="transmembrane region" description="Helical" evidence="8">
    <location>
        <begin position="538"/>
        <end position="556"/>
    </location>
</feature>
<feature type="region of interest" description="Disordered" evidence="7">
    <location>
        <begin position="78"/>
        <end position="103"/>
    </location>
</feature>
<comment type="subcellular location">
    <subcellularLocation>
        <location evidence="1">Membrane</location>
        <topology evidence="1">Multi-pass membrane protein</topology>
    </subcellularLocation>
</comment>
<dbReference type="PANTHER" id="PTHR35578">
    <property type="entry name" value="PROLINE-RICH TRANSMEMBRANE PROTEIN 4-RELATED"/>
    <property type="match status" value="1"/>
</dbReference>
<feature type="domain" description="Proline-rich transmembrane protein 3/4" evidence="10">
    <location>
        <begin position="489"/>
        <end position="792"/>
    </location>
</feature>
<feature type="transmembrane region" description="Helical" evidence="8">
    <location>
        <begin position="608"/>
        <end position="628"/>
    </location>
</feature>
<evidence type="ECO:0000256" key="6">
    <source>
        <dbReference type="ARBA" id="ARBA00023136"/>
    </source>
</evidence>
<evidence type="ECO:0000256" key="2">
    <source>
        <dbReference type="ARBA" id="ARBA00022553"/>
    </source>
</evidence>
<feature type="chain" id="PRO_5044000430" description="Proline-rich transmembrane protein 3/4 domain-containing protein" evidence="9">
    <location>
        <begin position="23"/>
        <end position="1089"/>
    </location>
</feature>
<feature type="signal peptide" evidence="9">
    <location>
        <begin position="1"/>
        <end position="22"/>
    </location>
</feature>
<keyword evidence="5 8" id="KW-1133">Transmembrane helix</keyword>
<dbReference type="Pfam" id="PF25987">
    <property type="entry name" value="PRRT3"/>
    <property type="match status" value="1"/>
</dbReference>
<dbReference type="PANTHER" id="PTHR35578:SF6">
    <property type="entry name" value="PROLINE-RICH TRANSMEMBRANE PROTEIN 4"/>
    <property type="match status" value="1"/>
</dbReference>
<feature type="transmembrane region" description="Helical" evidence="8">
    <location>
        <begin position="648"/>
        <end position="672"/>
    </location>
</feature>
<feature type="compositionally biased region" description="Polar residues" evidence="7">
    <location>
        <begin position="871"/>
        <end position="880"/>
    </location>
</feature>